<protein>
    <recommendedName>
        <fullName evidence="4">Copper resistance protein D domain-containing protein</fullName>
    </recommendedName>
</protein>
<name>A0A540VI51_9CHLR</name>
<accession>A0A540VI51</accession>
<keyword evidence="1" id="KW-0472">Membrane</keyword>
<keyword evidence="1" id="KW-0812">Transmembrane</keyword>
<evidence type="ECO:0008006" key="4">
    <source>
        <dbReference type="Google" id="ProtNLM"/>
    </source>
</evidence>
<dbReference type="AlphaFoldDB" id="A0A540VI51"/>
<proteinExistence type="predicted"/>
<evidence type="ECO:0000313" key="2">
    <source>
        <dbReference type="EMBL" id="TQE96444.1"/>
    </source>
</evidence>
<comment type="caution">
    <text evidence="2">The sequence shown here is derived from an EMBL/GenBank/DDBJ whole genome shotgun (WGS) entry which is preliminary data.</text>
</comment>
<organism evidence="2 3">
    <name type="scientific">Litorilinea aerophila</name>
    <dbReference type="NCBI Taxonomy" id="1204385"/>
    <lineage>
        <taxon>Bacteria</taxon>
        <taxon>Bacillati</taxon>
        <taxon>Chloroflexota</taxon>
        <taxon>Caldilineae</taxon>
        <taxon>Caldilineales</taxon>
        <taxon>Caldilineaceae</taxon>
        <taxon>Litorilinea</taxon>
    </lineage>
</organism>
<dbReference type="OrthoDB" id="163110at2"/>
<keyword evidence="1" id="KW-1133">Transmembrane helix</keyword>
<keyword evidence="3" id="KW-1185">Reference proteome</keyword>
<sequence>MNLTWIIVVHYLHVLAGMTWFGGYVFMALGVWPTLLRRPPAEAKATLQVMDRFVGRLMMLSGTLVFWLGILRGTWLGPIRSWGYLLTTAYGLTFLVALLLVLVLTVHGAVSSRTVYAKVWDGDRFRPGAARYIRNSNLFSLALFVLVLLCMVLMRFGM</sequence>
<dbReference type="InParanoid" id="A0A540VI51"/>
<dbReference type="RefSeq" id="WP_141609589.1">
    <property type="nucleotide sequence ID" value="NZ_VIGC02000008.1"/>
</dbReference>
<feature type="transmembrane region" description="Helical" evidence="1">
    <location>
        <begin position="82"/>
        <end position="104"/>
    </location>
</feature>
<feature type="transmembrane region" description="Helical" evidence="1">
    <location>
        <begin position="53"/>
        <end position="70"/>
    </location>
</feature>
<evidence type="ECO:0000313" key="3">
    <source>
        <dbReference type="Proteomes" id="UP000317371"/>
    </source>
</evidence>
<reference evidence="2 3" key="1">
    <citation type="submission" date="2019-06" db="EMBL/GenBank/DDBJ databases">
        <title>Genome sequence of Litorilinea aerophila BAA-2444.</title>
        <authorList>
            <person name="Maclea K.S."/>
            <person name="Maurais E.G."/>
            <person name="Iannazzi L.C."/>
        </authorList>
    </citation>
    <scope>NUCLEOTIDE SEQUENCE [LARGE SCALE GENOMIC DNA]</scope>
    <source>
        <strain evidence="2 3">ATCC BAA-2444</strain>
    </source>
</reference>
<feature type="transmembrane region" description="Helical" evidence="1">
    <location>
        <begin position="138"/>
        <end position="157"/>
    </location>
</feature>
<evidence type="ECO:0000256" key="1">
    <source>
        <dbReference type="SAM" id="Phobius"/>
    </source>
</evidence>
<dbReference type="EMBL" id="VIGC01000008">
    <property type="protein sequence ID" value="TQE96444.1"/>
    <property type="molecule type" value="Genomic_DNA"/>
</dbReference>
<dbReference type="Proteomes" id="UP000317371">
    <property type="component" value="Unassembled WGS sequence"/>
</dbReference>
<gene>
    <name evidence="2" type="ORF">FKZ61_08125</name>
</gene>
<feature type="transmembrane region" description="Helical" evidence="1">
    <location>
        <begin position="6"/>
        <end position="32"/>
    </location>
</feature>